<sequence>MVDALELDKSIFRIGTSKIFFKAGVLAELEERRDALLFDLFSRLQAVARMWTARRQMKKILNRAVAIRTIQRNARIYGELRDWPWWNLYTKVKCTSYIHGTVLSRC</sequence>
<keyword evidence="2" id="KW-1185">Reference proteome</keyword>
<dbReference type="EMBL" id="JANSHE010001482">
    <property type="protein sequence ID" value="KAJ3002488.1"/>
    <property type="molecule type" value="Genomic_DNA"/>
</dbReference>
<dbReference type="Proteomes" id="UP001144978">
    <property type="component" value="Unassembled WGS sequence"/>
</dbReference>
<gene>
    <name evidence="1" type="ORF">NUW54_g5820</name>
</gene>
<name>A0ACC1PVK1_9APHY</name>
<organism evidence="1 2">
    <name type="scientific">Trametes sanguinea</name>
    <dbReference type="NCBI Taxonomy" id="158606"/>
    <lineage>
        <taxon>Eukaryota</taxon>
        <taxon>Fungi</taxon>
        <taxon>Dikarya</taxon>
        <taxon>Basidiomycota</taxon>
        <taxon>Agaricomycotina</taxon>
        <taxon>Agaricomycetes</taxon>
        <taxon>Polyporales</taxon>
        <taxon>Polyporaceae</taxon>
        <taxon>Trametes</taxon>
    </lineage>
</organism>
<evidence type="ECO:0000313" key="2">
    <source>
        <dbReference type="Proteomes" id="UP001144978"/>
    </source>
</evidence>
<comment type="caution">
    <text evidence="1">The sequence shown here is derived from an EMBL/GenBank/DDBJ whole genome shotgun (WGS) entry which is preliminary data.</text>
</comment>
<protein>
    <submittedName>
        <fullName evidence="1">Uncharacterized protein</fullName>
    </submittedName>
</protein>
<proteinExistence type="predicted"/>
<reference evidence="1" key="1">
    <citation type="submission" date="2022-08" db="EMBL/GenBank/DDBJ databases">
        <title>Genome Sequence of Pycnoporus sanguineus.</title>
        <authorList>
            <person name="Buettner E."/>
        </authorList>
    </citation>
    <scope>NUCLEOTIDE SEQUENCE</scope>
    <source>
        <strain evidence="1">CG-C14</strain>
    </source>
</reference>
<evidence type="ECO:0000313" key="1">
    <source>
        <dbReference type="EMBL" id="KAJ3002488.1"/>
    </source>
</evidence>
<accession>A0ACC1PVK1</accession>